<dbReference type="Pfam" id="PF25273">
    <property type="entry name" value="DUF7869"/>
    <property type="match status" value="1"/>
</dbReference>
<dbReference type="EMBL" id="JAJSOF020000043">
    <property type="protein sequence ID" value="KAJ4425422.1"/>
    <property type="molecule type" value="Genomic_DNA"/>
</dbReference>
<dbReference type="PANTHER" id="PTHR10773:SF19">
    <property type="match status" value="1"/>
</dbReference>
<feature type="domain" description="DUF7869" evidence="1">
    <location>
        <begin position="193"/>
        <end position="280"/>
    </location>
</feature>
<dbReference type="PANTHER" id="PTHR10773">
    <property type="entry name" value="DNA-DIRECTED RNA POLYMERASES I, II, AND III SUBUNIT RPABC2"/>
    <property type="match status" value="1"/>
</dbReference>
<proteinExistence type="predicted"/>
<protein>
    <recommendedName>
        <fullName evidence="1">DUF7869 domain-containing protein</fullName>
    </recommendedName>
</protein>
<evidence type="ECO:0000313" key="2">
    <source>
        <dbReference type="EMBL" id="KAJ4425422.1"/>
    </source>
</evidence>
<gene>
    <name evidence="2" type="ORF">ANN_28037</name>
</gene>
<dbReference type="Proteomes" id="UP001148838">
    <property type="component" value="Unassembled WGS sequence"/>
</dbReference>
<comment type="caution">
    <text evidence="2">The sequence shown here is derived from an EMBL/GenBank/DDBJ whole genome shotgun (WGS) entry which is preliminary data.</text>
</comment>
<organism evidence="2 3">
    <name type="scientific">Periplaneta americana</name>
    <name type="common">American cockroach</name>
    <name type="synonym">Blatta americana</name>
    <dbReference type="NCBI Taxonomy" id="6978"/>
    <lineage>
        <taxon>Eukaryota</taxon>
        <taxon>Metazoa</taxon>
        <taxon>Ecdysozoa</taxon>
        <taxon>Arthropoda</taxon>
        <taxon>Hexapoda</taxon>
        <taxon>Insecta</taxon>
        <taxon>Pterygota</taxon>
        <taxon>Neoptera</taxon>
        <taxon>Polyneoptera</taxon>
        <taxon>Dictyoptera</taxon>
        <taxon>Blattodea</taxon>
        <taxon>Blattoidea</taxon>
        <taxon>Blattidae</taxon>
        <taxon>Blattinae</taxon>
        <taxon>Periplaneta</taxon>
    </lineage>
</organism>
<evidence type="ECO:0000313" key="3">
    <source>
        <dbReference type="Proteomes" id="UP001148838"/>
    </source>
</evidence>
<keyword evidence="3" id="KW-1185">Reference proteome</keyword>
<evidence type="ECO:0000259" key="1">
    <source>
        <dbReference type="Pfam" id="PF25273"/>
    </source>
</evidence>
<dbReference type="InterPro" id="IPR057191">
    <property type="entry name" value="DUF7869"/>
</dbReference>
<name>A0ABQ8RUT5_PERAM</name>
<accession>A0ABQ8RUT5</accession>
<sequence length="328" mass="38360">MLQEGLCYAFHSTKMKLFDEFYVFYYNGQSQFLYKCIQIMDPVKRRGNNSDETSRRKCTFRYFTTVDHKQIEVCMKTLCDIFSVTARRLQVLQGKMKEGIQIPTDKRGKHTNRPHAVSDQLRDMIKVQSELHHCKAEAAYGMLKRDTDLAKTNENVIVSCKDLQQVLSCPTLKHSSVYYQRQLSCYNLAIHNMGKGEATMYLWYECLAKRGSAEVASCMLNYIIDTFEVLSPNQERKLIVWSDRCIGQNNNWRMIALYRYLIHTGYFSQIEQKFLVSGHSFCPATEILSYRKKKRTADVMVPGEWKYVIGEACVLRPFTVREMYQADF</sequence>
<reference evidence="2 3" key="1">
    <citation type="journal article" date="2022" name="Allergy">
        <title>Genome assembly and annotation of Periplaneta americana reveal a comprehensive cockroach allergen profile.</title>
        <authorList>
            <person name="Wang L."/>
            <person name="Xiong Q."/>
            <person name="Saelim N."/>
            <person name="Wang L."/>
            <person name="Nong W."/>
            <person name="Wan A.T."/>
            <person name="Shi M."/>
            <person name="Liu X."/>
            <person name="Cao Q."/>
            <person name="Hui J.H.L."/>
            <person name="Sookrung N."/>
            <person name="Leung T.F."/>
            <person name="Tungtrongchitr A."/>
            <person name="Tsui S.K.W."/>
        </authorList>
    </citation>
    <scope>NUCLEOTIDE SEQUENCE [LARGE SCALE GENOMIC DNA]</scope>
    <source>
        <strain evidence="2">PWHHKU_190912</strain>
    </source>
</reference>